<evidence type="ECO:0000256" key="1">
    <source>
        <dbReference type="SAM" id="MobiDB-lite"/>
    </source>
</evidence>
<dbReference type="KEGG" id="sbat:G4Z16_12235"/>
<keyword evidence="3" id="KW-1185">Reference proteome</keyword>
<dbReference type="EMBL" id="CP048882">
    <property type="protein sequence ID" value="QPP07033.1"/>
    <property type="molecule type" value="Genomic_DNA"/>
</dbReference>
<feature type="region of interest" description="Disordered" evidence="1">
    <location>
        <begin position="1"/>
        <end position="53"/>
    </location>
</feature>
<proteinExistence type="predicted"/>
<gene>
    <name evidence="2" type="ORF">G4Z16_12235</name>
</gene>
<evidence type="ECO:0000313" key="2">
    <source>
        <dbReference type="EMBL" id="QPP07033.1"/>
    </source>
</evidence>
<name>A0A7T1T5Z6_9ACTN</name>
<reference evidence="3" key="1">
    <citation type="submission" date="2020-02" db="EMBL/GenBank/DDBJ databases">
        <title>Streptomyces sp. ASO4wet.</title>
        <authorList>
            <person name="Risdian C."/>
            <person name="Landwehr W."/>
            <person name="Schupp P."/>
            <person name="Wink J."/>
        </authorList>
    </citation>
    <scope>NUCLEOTIDE SEQUENCE [LARGE SCALE GENOMIC DNA]</scope>
    <source>
        <strain evidence="3">ASO4wet</strain>
    </source>
</reference>
<protein>
    <submittedName>
        <fullName evidence="2">Uncharacterized protein</fullName>
    </submittedName>
</protein>
<dbReference type="AlphaFoldDB" id="A0A7T1T5Z6"/>
<evidence type="ECO:0000313" key="3">
    <source>
        <dbReference type="Proteomes" id="UP000595046"/>
    </source>
</evidence>
<dbReference type="Proteomes" id="UP000595046">
    <property type="component" value="Chromosome"/>
</dbReference>
<sequence length="53" mass="5618">MNHTDHDTASSSTEGRTVFFQGRVEIGPEDEPRPGYGAQSFTPQAPLLAGGAE</sequence>
<accession>A0A7T1T5Z6</accession>
<dbReference type="RefSeq" id="WP_197350825.1">
    <property type="nucleotide sequence ID" value="NZ_CP048882.1"/>
</dbReference>
<organism evidence="2 3">
    <name type="scientific">Streptomyces bathyalis</name>
    <dbReference type="NCBI Taxonomy" id="2710756"/>
    <lineage>
        <taxon>Bacteria</taxon>
        <taxon>Bacillati</taxon>
        <taxon>Actinomycetota</taxon>
        <taxon>Actinomycetes</taxon>
        <taxon>Kitasatosporales</taxon>
        <taxon>Streptomycetaceae</taxon>
        <taxon>Streptomyces</taxon>
    </lineage>
</organism>